<feature type="region of interest" description="Disordered" evidence="1">
    <location>
        <begin position="1"/>
        <end position="50"/>
    </location>
</feature>
<evidence type="ECO:0000313" key="3">
    <source>
        <dbReference type="Proteomes" id="UP000225149"/>
    </source>
</evidence>
<feature type="compositionally biased region" description="Low complexity" evidence="1">
    <location>
        <begin position="30"/>
        <end position="50"/>
    </location>
</feature>
<evidence type="ECO:0008006" key="4">
    <source>
        <dbReference type="Google" id="ProtNLM"/>
    </source>
</evidence>
<keyword evidence="3" id="KW-1185">Reference proteome</keyword>
<feature type="compositionally biased region" description="Polar residues" evidence="1">
    <location>
        <begin position="1"/>
        <end position="29"/>
    </location>
</feature>
<accession>A0A240EWW8</accession>
<evidence type="ECO:0000313" key="2">
    <source>
        <dbReference type="EMBL" id="APD18161.1"/>
    </source>
</evidence>
<reference evidence="2 3" key="1">
    <citation type="journal article" date="2017" name="PLoS ONE">
        <title>Environmental bacteriophages active on biofilms and planktonic forms of toxigenic Vibrio cholerae: Potential relevance in cholera epidemiology.</title>
        <authorList>
            <person name="Naser I.B."/>
            <person name="Hoque M.M."/>
            <person name="Abdullah A."/>
            <person name="Bari S.M.N."/>
            <person name="Ghosh A.N."/>
            <person name="Faruque S.M."/>
        </authorList>
    </citation>
    <scope>NUCLEOTIDE SEQUENCE [LARGE SCALE GENOMIC DNA]</scope>
</reference>
<dbReference type="Proteomes" id="UP000225149">
    <property type="component" value="Segment"/>
</dbReference>
<evidence type="ECO:0000256" key="1">
    <source>
        <dbReference type="SAM" id="MobiDB-lite"/>
    </source>
</evidence>
<dbReference type="RefSeq" id="YP_009784187.1">
    <property type="nucleotide sequence ID" value="NC_047741.1"/>
</dbReference>
<dbReference type="KEGG" id="vg:54974182"/>
<dbReference type="GeneID" id="54974182"/>
<sequence length="287" mass="31329">MSFPNGQPVQSPVQAQGSQNFVQQYNASLPTPGQQTQQPVQQPAQTAPMQAGQTYVMNEQGQMVPVVAAQPQAVQQPQTQEPVVEVSDTAIAQVESFLKTAGISREQVEQEIEAFGKLTDGTKRALKEKHGAATANLIEGQVNMIAAQIMAKEAKLEQMQHNMVAEAFKGVTTQTPAESWMELLTWARTNIDVNTRAALNRMMQSSEFEAKQAVQYMIDALKQKQGVSQQGQLLNGDGAQGLGGGGDTLTASQYARELEAIVAKHGYESNERKQLDARRLRSQRNGY</sequence>
<protein>
    <recommendedName>
        <fullName evidence="4">Capsid and scaffold protein</fullName>
    </recommendedName>
</protein>
<dbReference type="EMBL" id="KY065149">
    <property type="protein sequence ID" value="APD18161.1"/>
    <property type="molecule type" value="Genomic_DNA"/>
</dbReference>
<organism evidence="2 3">
    <name type="scientific">Vibrio phage JSF7</name>
    <dbReference type="NCBI Taxonomy" id="1292086"/>
    <lineage>
        <taxon>Viruses</taxon>
        <taxon>Duplodnaviria</taxon>
        <taxon>Heunggongvirae</taxon>
        <taxon>Uroviricota</taxon>
        <taxon>Caudoviricetes</taxon>
        <taxon>Autographivirales</taxon>
        <taxon>Tawavirus</taxon>
        <taxon>Tawavirus JSF7</taxon>
    </lineage>
</organism>
<proteinExistence type="predicted"/>
<name>A0A240EWW8_9CAUD</name>